<organism evidence="1 2">
    <name type="scientific">Stenotrophomonas phage YB07</name>
    <dbReference type="NCBI Taxonomy" id="2555548"/>
    <lineage>
        <taxon>Viruses</taxon>
        <taxon>Duplodnaviria</taxon>
        <taxon>Heunggongvirae</taxon>
        <taxon>Uroviricota</taxon>
        <taxon>Caudoviricetes</taxon>
        <taxon>Menderavirus</taxon>
        <taxon>Menderavirus IMESM1</taxon>
    </lineage>
</organism>
<evidence type="ECO:0000313" key="2">
    <source>
        <dbReference type="Proteomes" id="UP000294655"/>
    </source>
</evidence>
<reference evidence="1 2" key="1">
    <citation type="submission" date="2019-02" db="EMBL/GenBank/DDBJ databases">
        <authorList>
            <person name="He Y."/>
            <person name="Shi H."/>
            <person name="Li J."/>
            <person name="Sun Y."/>
        </authorList>
    </citation>
    <scope>NUCLEOTIDE SEQUENCE [LARGE SCALE GENOMIC DNA]</scope>
</reference>
<protein>
    <submittedName>
        <fullName evidence="1">Uncharacterized protein</fullName>
    </submittedName>
</protein>
<proteinExistence type="predicted"/>
<dbReference type="KEGG" id="vg:55614818"/>
<sequence length="70" mass="7351">MVWIVDASERREAARVALEAFVAGLGLSEEAARAYAGLMEEYTDAVYDDASASATYYDGYGGCPTCGGEG</sequence>
<dbReference type="GeneID" id="55614818"/>
<dbReference type="Proteomes" id="UP000294655">
    <property type="component" value="Segment"/>
</dbReference>
<dbReference type="EMBL" id="MK580972">
    <property type="protein sequence ID" value="QBP06344.1"/>
    <property type="molecule type" value="Genomic_DNA"/>
</dbReference>
<dbReference type="RefSeq" id="YP_009844494.1">
    <property type="nucleotide sequence ID" value="NC_048755.1"/>
</dbReference>
<name>A0A482IG93_9CAUD</name>
<evidence type="ECO:0000313" key="1">
    <source>
        <dbReference type="EMBL" id="QBP06344.1"/>
    </source>
</evidence>
<accession>A0A482IG93</accession>